<evidence type="ECO:0000259" key="8">
    <source>
        <dbReference type="PROSITE" id="PS50110"/>
    </source>
</evidence>
<evidence type="ECO:0000313" key="10">
    <source>
        <dbReference type="EMBL" id="REL28209.1"/>
    </source>
</evidence>
<dbReference type="SMART" id="SM00448">
    <property type="entry name" value="REC"/>
    <property type="match status" value="1"/>
</dbReference>
<keyword evidence="5" id="KW-0804">Transcription</keyword>
<dbReference type="Proteomes" id="UP000256478">
    <property type="component" value="Unassembled WGS sequence"/>
</dbReference>
<proteinExistence type="predicted"/>
<dbReference type="GO" id="GO:0000976">
    <property type="term" value="F:transcription cis-regulatory region binding"/>
    <property type="evidence" value="ECO:0007669"/>
    <property type="project" value="TreeGrafter"/>
</dbReference>
<dbReference type="CDD" id="cd17624">
    <property type="entry name" value="REC_OmpR_PmrA-like"/>
    <property type="match status" value="1"/>
</dbReference>
<dbReference type="InterPro" id="IPR036388">
    <property type="entry name" value="WH-like_DNA-bd_sf"/>
</dbReference>
<organism evidence="10 11">
    <name type="scientific">Thalassotalea euphylliae</name>
    <dbReference type="NCBI Taxonomy" id="1655234"/>
    <lineage>
        <taxon>Bacteria</taxon>
        <taxon>Pseudomonadati</taxon>
        <taxon>Pseudomonadota</taxon>
        <taxon>Gammaproteobacteria</taxon>
        <taxon>Alteromonadales</taxon>
        <taxon>Colwelliaceae</taxon>
        <taxon>Thalassotalea</taxon>
    </lineage>
</organism>
<dbReference type="Gene3D" id="6.10.250.690">
    <property type="match status" value="1"/>
</dbReference>
<evidence type="ECO:0000256" key="7">
    <source>
        <dbReference type="PROSITE-ProRule" id="PRU01091"/>
    </source>
</evidence>
<evidence type="ECO:0000256" key="1">
    <source>
        <dbReference type="ARBA" id="ARBA00022553"/>
    </source>
</evidence>
<evidence type="ECO:0000313" key="11">
    <source>
        <dbReference type="Proteomes" id="UP000256478"/>
    </source>
</evidence>
<dbReference type="InterPro" id="IPR001867">
    <property type="entry name" value="OmpR/PhoB-type_DNA-bd"/>
</dbReference>
<feature type="domain" description="OmpR/PhoB-type" evidence="9">
    <location>
        <begin position="124"/>
        <end position="221"/>
    </location>
</feature>
<evidence type="ECO:0000256" key="5">
    <source>
        <dbReference type="ARBA" id="ARBA00023163"/>
    </source>
</evidence>
<dbReference type="CDD" id="cd00383">
    <property type="entry name" value="trans_reg_C"/>
    <property type="match status" value="1"/>
</dbReference>
<dbReference type="PANTHER" id="PTHR48111:SF22">
    <property type="entry name" value="REGULATOR OF RPOS"/>
    <property type="match status" value="1"/>
</dbReference>
<dbReference type="Gene3D" id="1.10.10.10">
    <property type="entry name" value="Winged helix-like DNA-binding domain superfamily/Winged helix DNA-binding domain"/>
    <property type="match status" value="1"/>
</dbReference>
<sequence length="223" mass="24805">MLSVLLVEDDIDLALTIVEYLALDNITCDHCTNGVAAIELVAKNSYQVLLLDINLPKMNGLSVCQKLREQGQDLPVLMLTAKDSLQDKLAGFDAGTDDYLVKPFELEELCARIQVLAKRRSGQVKQLRCGDLSLDLNSKQGFYQQQLVKLTPTTFKLLEQLMRASPDPVSRQALSQSVWGEEQPDSNSLKVHMFHLRKQLSQVANKELVSTVTGFGFAIAPEE</sequence>
<keyword evidence="2" id="KW-0902">Two-component regulatory system</keyword>
<dbReference type="InterPro" id="IPR016032">
    <property type="entry name" value="Sig_transdc_resp-reg_C-effctor"/>
</dbReference>
<dbReference type="PANTHER" id="PTHR48111">
    <property type="entry name" value="REGULATOR OF RPOS"/>
    <property type="match status" value="1"/>
</dbReference>
<dbReference type="InterPro" id="IPR011006">
    <property type="entry name" value="CheY-like_superfamily"/>
</dbReference>
<evidence type="ECO:0000256" key="2">
    <source>
        <dbReference type="ARBA" id="ARBA00023012"/>
    </source>
</evidence>
<dbReference type="RefSeq" id="WP_116009259.1">
    <property type="nucleotide sequence ID" value="NZ_QUOU01000001.1"/>
</dbReference>
<feature type="modified residue" description="4-aspartylphosphate" evidence="6">
    <location>
        <position position="52"/>
    </location>
</feature>
<reference evidence="10 11" key="1">
    <citation type="submission" date="2018-08" db="EMBL/GenBank/DDBJ databases">
        <title>Thalassotalea euphylliae genome.</title>
        <authorList>
            <person name="Summers S."/>
            <person name="Rice S.A."/>
            <person name="Freckelton M.L."/>
            <person name="Nedved B.T."/>
            <person name="Hadfield M.G."/>
        </authorList>
    </citation>
    <scope>NUCLEOTIDE SEQUENCE [LARGE SCALE GENOMIC DNA]</scope>
    <source>
        <strain evidence="10 11">H1</strain>
    </source>
</reference>
<dbReference type="OrthoDB" id="9802426at2"/>
<comment type="caution">
    <text evidence="10">The sequence shown here is derived from an EMBL/GenBank/DDBJ whole genome shotgun (WGS) entry which is preliminary data.</text>
</comment>
<evidence type="ECO:0000256" key="3">
    <source>
        <dbReference type="ARBA" id="ARBA00023015"/>
    </source>
</evidence>
<dbReference type="SMART" id="SM00862">
    <property type="entry name" value="Trans_reg_C"/>
    <property type="match status" value="1"/>
</dbReference>
<evidence type="ECO:0000256" key="6">
    <source>
        <dbReference type="PROSITE-ProRule" id="PRU00169"/>
    </source>
</evidence>
<evidence type="ECO:0000259" key="9">
    <source>
        <dbReference type="PROSITE" id="PS51755"/>
    </source>
</evidence>
<dbReference type="InterPro" id="IPR039420">
    <property type="entry name" value="WalR-like"/>
</dbReference>
<dbReference type="SUPFAM" id="SSF46894">
    <property type="entry name" value="C-terminal effector domain of the bipartite response regulators"/>
    <property type="match status" value="1"/>
</dbReference>
<dbReference type="PROSITE" id="PS51755">
    <property type="entry name" value="OMPR_PHOB"/>
    <property type="match status" value="1"/>
</dbReference>
<gene>
    <name evidence="10" type="ORF">DXX93_17640</name>
</gene>
<dbReference type="GO" id="GO:0000156">
    <property type="term" value="F:phosphorelay response regulator activity"/>
    <property type="evidence" value="ECO:0007669"/>
    <property type="project" value="TreeGrafter"/>
</dbReference>
<feature type="domain" description="Response regulatory" evidence="8">
    <location>
        <begin position="3"/>
        <end position="117"/>
    </location>
</feature>
<keyword evidence="3" id="KW-0805">Transcription regulation</keyword>
<dbReference type="GO" id="GO:0006355">
    <property type="term" value="P:regulation of DNA-templated transcription"/>
    <property type="evidence" value="ECO:0007669"/>
    <property type="project" value="InterPro"/>
</dbReference>
<protein>
    <submittedName>
        <fullName evidence="10">DNA-binding response regulator</fullName>
    </submittedName>
</protein>
<dbReference type="GO" id="GO:0032993">
    <property type="term" value="C:protein-DNA complex"/>
    <property type="evidence" value="ECO:0007669"/>
    <property type="project" value="TreeGrafter"/>
</dbReference>
<name>A0A3E0TUR4_9GAMM</name>
<dbReference type="SUPFAM" id="SSF52172">
    <property type="entry name" value="CheY-like"/>
    <property type="match status" value="1"/>
</dbReference>
<keyword evidence="4 7" id="KW-0238">DNA-binding</keyword>
<dbReference type="AlphaFoldDB" id="A0A3E0TUR4"/>
<dbReference type="InterPro" id="IPR001789">
    <property type="entry name" value="Sig_transdc_resp-reg_receiver"/>
</dbReference>
<accession>A0A3E0TUR4</accession>
<dbReference type="Pfam" id="PF00486">
    <property type="entry name" value="Trans_reg_C"/>
    <property type="match status" value="1"/>
</dbReference>
<evidence type="ECO:0000256" key="4">
    <source>
        <dbReference type="ARBA" id="ARBA00023125"/>
    </source>
</evidence>
<feature type="DNA-binding region" description="OmpR/PhoB-type" evidence="7">
    <location>
        <begin position="124"/>
        <end position="221"/>
    </location>
</feature>
<dbReference type="Gene3D" id="3.40.50.2300">
    <property type="match status" value="1"/>
</dbReference>
<dbReference type="GO" id="GO:0005829">
    <property type="term" value="C:cytosol"/>
    <property type="evidence" value="ECO:0007669"/>
    <property type="project" value="TreeGrafter"/>
</dbReference>
<dbReference type="Pfam" id="PF00072">
    <property type="entry name" value="Response_reg"/>
    <property type="match status" value="1"/>
</dbReference>
<keyword evidence="1 6" id="KW-0597">Phosphoprotein</keyword>
<dbReference type="EMBL" id="QUOU01000001">
    <property type="protein sequence ID" value="REL28209.1"/>
    <property type="molecule type" value="Genomic_DNA"/>
</dbReference>
<dbReference type="PROSITE" id="PS50110">
    <property type="entry name" value="RESPONSE_REGULATORY"/>
    <property type="match status" value="1"/>
</dbReference>